<reference evidence="1" key="1">
    <citation type="journal article" date="2021" name="Genome Biol. Evol.">
        <title>The assembled and annotated genome of the fairy-ring fungus Marasmius oreades.</title>
        <authorList>
            <person name="Hiltunen M."/>
            <person name="Ament-Velasquez S.L."/>
            <person name="Johannesson H."/>
        </authorList>
    </citation>
    <scope>NUCLEOTIDE SEQUENCE</scope>
    <source>
        <strain evidence="1">03SP1</strain>
    </source>
</reference>
<dbReference type="InterPro" id="IPR011009">
    <property type="entry name" value="Kinase-like_dom_sf"/>
</dbReference>
<dbReference type="EMBL" id="CM032183">
    <property type="protein sequence ID" value="KAG7095920.1"/>
    <property type="molecule type" value="Genomic_DNA"/>
</dbReference>
<organism evidence="1 2">
    <name type="scientific">Marasmius oreades</name>
    <name type="common">fairy-ring Marasmius</name>
    <dbReference type="NCBI Taxonomy" id="181124"/>
    <lineage>
        <taxon>Eukaryota</taxon>
        <taxon>Fungi</taxon>
        <taxon>Dikarya</taxon>
        <taxon>Basidiomycota</taxon>
        <taxon>Agaricomycotina</taxon>
        <taxon>Agaricomycetes</taxon>
        <taxon>Agaricomycetidae</taxon>
        <taxon>Agaricales</taxon>
        <taxon>Marasmiineae</taxon>
        <taxon>Marasmiaceae</taxon>
        <taxon>Marasmius</taxon>
    </lineage>
</organism>
<proteinExistence type="predicted"/>
<gene>
    <name evidence="1" type="ORF">E1B28_006604</name>
</gene>
<dbReference type="AlphaFoldDB" id="A0A9P7UWG8"/>
<dbReference type="Gene3D" id="1.10.510.10">
    <property type="entry name" value="Transferase(Phosphotransferase) domain 1"/>
    <property type="match status" value="1"/>
</dbReference>
<sequence>MTTSASRLVGTTGWLAPELISGCGPSKESDICAYECVYYKQSPNVVQGKHSPRPQGPFILHRRHWAVMDREAIQIQKELKHGQSLTQLRVARVQLWVMMLRNSLIVFIERSTIYQILGCAGGCAATATETDIEVLGRR</sequence>
<dbReference type="RefSeq" id="XP_043012390.1">
    <property type="nucleotide sequence ID" value="XM_043151296.1"/>
</dbReference>
<evidence type="ECO:0000313" key="1">
    <source>
        <dbReference type="EMBL" id="KAG7095920.1"/>
    </source>
</evidence>
<dbReference type="OrthoDB" id="122279at2759"/>
<dbReference type="KEGG" id="more:E1B28_006604"/>
<dbReference type="Proteomes" id="UP001049176">
    <property type="component" value="Chromosome 3"/>
</dbReference>
<name>A0A9P7UWG8_9AGAR</name>
<evidence type="ECO:0000313" key="2">
    <source>
        <dbReference type="Proteomes" id="UP001049176"/>
    </source>
</evidence>
<protein>
    <submittedName>
        <fullName evidence="1">Uncharacterized protein</fullName>
    </submittedName>
</protein>
<accession>A0A9P7UWG8</accession>
<comment type="caution">
    <text evidence="1">The sequence shown here is derived from an EMBL/GenBank/DDBJ whole genome shotgun (WGS) entry which is preliminary data.</text>
</comment>
<dbReference type="GeneID" id="66075680"/>
<keyword evidence="2" id="KW-1185">Reference proteome</keyword>
<dbReference type="SUPFAM" id="SSF56112">
    <property type="entry name" value="Protein kinase-like (PK-like)"/>
    <property type="match status" value="1"/>
</dbReference>